<keyword evidence="7" id="KW-1185">Reference proteome</keyword>
<evidence type="ECO:0000259" key="4">
    <source>
        <dbReference type="Pfam" id="PF00149"/>
    </source>
</evidence>
<dbReference type="PROSITE" id="PS00785">
    <property type="entry name" value="5_NUCLEOTIDASE_1"/>
    <property type="match status" value="1"/>
</dbReference>
<dbReference type="Pfam" id="PF00149">
    <property type="entry name" value="Metallophos"/>
    <property type="match status" value="1"/>
</dbReference>
<evidence type="ECO:0000259" key="5">
    <source>
        <dbReference type="Pfam" id="PF02872"/>
    </source>
</evidence>
<dbReference type="PANTHER" id="PTHR11575:SF24">
    <property type="entry name" value="5'-NUCLEOTIDASE"/>
    <property type="match status" value="1"/>
</dbReference>
<keyword evidence="2 3" id="KW-0732">Signal</keyword>
<evidence type="ECO:0000313" key="6">
    <source>
        <dbReference type="EMBL" id="GLT22803.1"/>
    </source>
</evidence>
<feature type="chain" id="PRO_5044972629" evidence="3">
    <location>
        <begin position="21"/>
        <end position="611"/>
    </location>
</feature>
<evidence type="ECO:0000256" key="2">
    <source>
        <dbReference type="ARBA" id="ARBA00022729"/>
    </source>
</evidence>
<dbReference type="EMBL" id="BSPX01000032">
    <property type="protein sequence ID" value="GLT22803.1"/>
    <property type="molecule type" value="Genomic_DNA"/>
</dbReference>
<dbReference type="PRINTS" id="PR01607">
    <property type="entry name" value="APYRASEFAMLY"/>
</dbReference>
<comment type="similarity">
    <text evidence="1 3">Belongs to the 5'-nucleotidase family.</text>
</comment>
<keyword evidence="3" id="KW-0378">Hydrolase</keyword>
<dbReference type="InterPro" id="IPR004843">
    <property type="entry name" value="Calcineurin-like_PHP"/>
</dbReference>
<sequence>MQITTPLRTLAASLCALSLAACGGSSNHGEPLDLSILHINDHHSHLDAETTALTLKDATGASRSVTVDLGGFARVTAAIEQLAASKPNVLKLHAGDAITGDLYFTQSEGQADAVLMNTVCFDAFTLGNHEFDSADNGLVKFIDYLRAGSCQTPVLSANVRPAAGSPLASRIADYTIIQRSGQQIGVIGLTVKGKTQFASRPDATTTFLDEATAAQAAIDALRARGVNKIVLMSHLGYDADKAIAPRLSGVDVIVGGDSHTLLGPDSMKGFGLTPSGAYPTAATDKDGRPVCIAQAWQYAYAVGALDVKFDADGVVTSCTGKPQVLVGDTYKVGSTAASAADAAAYRSQLDASGVFRTTTPSAAATAALAPFKAAKDALGTQVAGSAADNLCLRRVPGTKRDTSRSSLGDVCNKDATVIAQGGDIQQLVADAFLEQGQRFGGADISLQNAGGVRIDLPAGNLTVGRIYTLLPFKNTLYRLVLTGAQVKSALEDGVDSVMNGTGTGAYPYTGGLRFRVDMNQTKGNRVSNLEIRNSSGAWVALDMAASYKLITNNFTAEGGDKYDTFKTIPAAQREDTFLDYADSFLQYVRSKGALTKPAAAARSTQSYIETP</sequence>
<dbReference type="InterPro" id="IPR008334">
    <property type="entry name" value="5'-Nucleotdase_C"/>
</dbReference>
<dbReference type="InterPro" id="IPR029052">
    <property type="entry name" value="Metallo-depent_PP-like"/>
</dbReference>
<accession>A0ABQ6FB43</accession>
<proteinExistence type="inferred from homology"/>
<dbReference type="PANTHER" id="PTHR11575">
    <property type="entry name" value="5'-NUCLEOTIDASE-RELATED"/>
    <property type="match status" value="1"/>
</dbReference>
<organism evidence="6 7">
    <name type="scientific">Zoogloea oryzae</name>
    <dbReference type="NCBI Taxonomy" id="310767"/>
    <lineage>
        <taxon>Bacteria</taxon>
        <taxon>Pseudomonadati</taxon>
        <taxon>Pseudomonadota</taxon>
        <taxon>Betaproteobacteria</taxon>
        <taxon>Rhodocyclales</taxon>
        <taxon>Zoogloeaceae</taxon>
        <taxon>Zoogloea</taxon>
    </lineage>
</organism>
<dbReference type="RefSeq" id="WP_284188090.1">
    <property type="nucleotide sequence ID" value="NZ_BSPX01000032.1"/>
</dbReference>
<feature type="domain" description="5'-Nucleotidase C-terminal" evidence="5">
    <location>
        <begin position="419"/>
        <end position="566"/>
    </location>
</feature>
<reference evidence="7" key="1">
    <citation type="journal article" date="2019" name="Int. J. Syst. Evol. Microbiol.">
        <title>The Global Catalogue of Microorganisms (GCM) 10K type strain sequencing project: providing services to taxonomists for standard genome sequencing and annotation.</title>
        <authorList>
            <consortium name="The Broad Institute Genomics Platform"/>
            <consortium name="The Broad Institute Genome Sequencing Center for Infectious Disease"/>
            <person name="Wu L."/>
            <person name="Ma J."/>
        </authorList>
    </citation>
    <scope>NUCLEOTIDE SEQUENCE [LARGE SCALE GENOMIC DNA]</scope>
    <source>
        <strain evidence="7">NBRC 102407</strain>
    </source>
</reference>
<protein>
    <submittedName>
        <fullName evidence="6">NAD 5'-nucleotidase</fullName>
    </submittedName>
</protein>
<gene>
    <name evidence="6" type="ORF">GCM10007933_22640</name>
</gene>
<dbReference type="PROSITE" id="PS00786">
    <property type="entry name" value="5_NUCLEOTIDASE_2"/>
    <property type="match status" value="1"/>
</dbReference>
<dbReference type="Pfam" id="PF02872">
    <property type="entry name" value="5_nucleotid_C"/>
    <property type="match status" value="1"/>
</dbReference>
<dbReference type="InterPro" id="IPR036907">
    <property type="entry name" value="5'-Nucleotdase_C_sf"/>
</dbReference>
<evidence type="ECO:0000256" key="1">
    <source>
        <dbReference type="ARBA" id="ARBA00006654"/>
    </source>
</evidence>
<dbReference type="SUPFAM" id="SSF55816">
    <property type="entry name" value="5'-nucleotidase (syn. UDP-sugar hydrolase), C-terminal domain"/>
    <property type="match status" value="1"/>
</dbReference>
<dbReference type="Gene3D" id="3.60.21.10">
    <property type="match status" value="1"/>
</dbReference>
<dbReference type="Gene3D" id="3.90.780.10">
    <property type="entry name" value="5'-Nucleotidase, C-terminal domain"/>
    <property type="match status" value="1"/>
</dbReference>
<comment type="caution">
    <text evidence="6">The sequence shown here is derived from an EMBL/GenBank/DDBJ whole genome shotgun (WGS) entry which is preliminary data.</text>
</comment>
<keyword evidence="3" id="KW-0547">Nucleotide-binding</keyword>
<evidence type="ECO:0000313" key="7">
    <source>
        <dbReference type="Proteomes" id="UP001157167"/>
    </source>
</evidence>
<dbReference type="SUPFAM" id="SSF56300">
    <property type="entry name" value="Metallo-dependent phosphatases"/>
    <property type="match status" value="1"/>
</dbReference>
<dbReference type="InterPro" id="IPR006179">
    <property type="entry name" value="5_nucleotidase/apyrase"/>
</dbReference>
<feature type="domain" description="Calcineurin-like phosphoesterase" evidence="4">
    <location>
        <begin position="35"/>
        <end position="260"/>
    </location>
</feature>
<dbReference type="Proteomes" id="UP001157167">
    <property type="component" value="Unassembled WGS sequence"/>
</dbReference>
<evidence type="ECO:0000256" key="3">
    <source>
        <dbReference type="RuleBase" id="RU362119"/>
    </source>
</evidence>
<dbReference type="InterPro" id="IPR006146">
    <property type="entry name" value="5'-Nucleotdase_CS"/>
</dbReference>
<feature type="signal peptide" evidence="3">
    <location>
        <begin position="1"/>
        <end position="20"/>
    </location>
</feature>
<name>A0ABQ6FB43_9RHOO</name>